<dbReference type="InterPro" id="IPR051783">
    <property type="entry name" value="NAD(P)-dependent_oxidoreduct"/>
</dbReference>
<name>A0A1J5T5A8_9ZZZZ</name>
<comment type="caution">
    <text evidence="2">The sequence shown here is derived from an EMBL/GenBank/DDBJ whole genome shotgun (WGS) entry which is preliminary data.</text>
</comment>
<dbReference type="EMBL" id="MLJW01000038">
    <property type="protein sequence ID" value="OIR07326.1"/>
    <property type="molecule type" value="Genomic_DNA"/>
</dbReference>
<dbReference type="Pfam" id="PF01370">
    <property type="entry name" value="Epimerase"/>
    <property type="match status" value="1"/>
</dbReference>
<evidence type="ECO:0000313" key="2">
    <source>
        <dbReference type="EMBL" id="OIR07326.1"/>
    </source>
</evidence>
<dbReference type="PANTHER" id="PTHR48079">
    <property type="entry name" value="PROTEIN YEEZ"/>
    <property type="match status" value="1"/>
</dbReference>
<dbReference type="GO" id="GO:0005737">
    <property type="term" value="C:cytoplasm"/>
    <property type="evidence" value="ECO:0007669"/>
    <property type="project" value="TreeGrafter"/>
</dbReference>
<dbReference type="InterPro" id="IPR036291">
    <property type="entry name" value="NAD(P)-bd_dom_sf"/>
</dbReference>
<dbReference type="AlphaFoldDB" id="A0A1J5T5A8"/>
<feature type="domain" description="NAD-dependent epimerase/dehydratase" evidence="1">
    <location>
        <begin position="18"/>
        <end position="229"/>
    </location>
</feature>
<dbReference type="SUPFAM" id="SSF51735">
    <property type="entry name" value="NAD(P)-binding Rossmann-fold domains"/>
    <property type="match status" value="1"/>
</dbReference>
<sequence length="301" mass="32209">MGTSVQHNFSGWRVAVFGAGYVGSAVVRQVVSRGASVVAVTRNPVTADALRMVGAEVCIADLAEARWHGRLEGDFDLVVNCVGAGGGGIDGYRRSYLEGMHSVLRWCSERTTGALVYTSSTSVYAQGGGVRVDESSPARGRNPRSAVLVETEESLMSSDAAIRRRVVLRLAGIYGPNRHLLLDQLRAGAEAIAGSAEQHLNLIHRDDVVRAILVVATEPGLPERAIFNVSDGGEASRGEVVAWLCERLERPVPVFGGEPSEGARGPVPDRVIVSGLLRERTSWRPEYPSFRDGYSAILASS</sequence>
<gene>
    <name evidence="2" type="ORF">GALL_105820</name>
</gene>
<dbReference type="PANTHER" id="PTHR48079:SF6">
    <property type="entry name" value="NAD(P)-BINDING DOMAIN-CONTAINING PROTEIN-RELATED"/>
    <property type="match status" value="1"/>
</dbReference>
<accession>A0A1J5T5A8</accession>
<reference evidence="2" key="1">
    <citation type="submission" date="2016-10" db="EMBL/GenBank/DDBJ databases">
        <title>Sequence of Gallionella enrichment culture.</title>
        <authorList>
            <person name="Poehlein A."/>
            <person name="Muehling M."/>
            <person name="Daniel R."/>
        </authorList>
    </citation>
    <scope>NUCLEOTIDE SEQUENCE</scope>
</reference>
<organism evidence="2">
    <name type="scientific">mine drainage metagenome</name>
    <dbReference type="NCBI Taxonomy" id="410659"/>
    <lineage>
        <taxon>unclassified sequences</taxon>
        <taxon>metagenomes</taxon>
        <taxon>ecological metagenomes</taxon>
    </lineage>
</organism>
<dbReference type="GO" id="GO:0004029">
    <property type="term" value="F:aldehyde dehydrogenase (NAD+) activity"/>
    <property type="evidence" value="ECO:0007669"/>
    <property type="project" value="TreeGrafter"/>
</dbReference>
<dbReference type="Gene3D" id="3.40.50.720">
    <property type="entry name" value="NAD(P)-binding Rossmann-like Domain"/>
    <property type="match status" value="1"/>
</dbReference>
<proteinExistence type="predicted"/>
<evidence type="ECO:0000259" key="1">
    <source>
        <dbReference type="Pfam" id="PF01370"/>
    </source>
</evidence>
<dbReference type="InterPro" id="IPR001509">
    <property type="entry name" value="Epimerase_deHydtase"/>
</dbReference>
<protein>
    <submittedName>
        <fullName evidence="2">NAD dependent epimerase/dehydratase family protein</fullName>
    </submittedName>
</protein>